<protein>
    <submittedName>
        <fullName evidence="9">Undecaprenyl/decaprenyl-phosphate alpha-N-acetylglucosaminyl 1-phosphate transferase</fullName>
    </submittedName>
</protein>
<evidence type="ECO:0000313" key="9">
    <source>
        <dbReference type="EMBL" id="MBK7676750.1"/>
    </source>
</evidence>
<sequence>MELLVLFAACLLISGVAIRLGSALAARLGILDRPGGHKQHEAVTPFAGGFGLIAVLLSASLLGDGFFGGTVLAPVPGLILGAVLIFVTGLADDIWHLGFKPRFLVQAMVALSMVFIGGVELRSLGELLPGVMVDLGWLAVPVTVFATIGLINAVNMIDGIDGLSGSVSLFSLALTAIVAHYGDHGAYVFFLVALMGGVAGFLYFNLRYPGNRRARVFLGDNGSMLLGFLFAWLFIDLSQGERAAMTPVTALWLFALPLMDTVGVMLRRFWLGKSPFRPDRHHFHHLFVRAGFRVYDIVAVAVLMQLVFALIGVCGLLLGVPDYLMFWLFLGVFAGYLLVILRPWRLVPGLRRLGRWLGLPSVDVCGIFVGYLRREKSPETVALISAGLGNAHDYRLGVYEMNKCGTDGRNVYVVVEIPANGDEHLIGRIQRDALRLKKRLAGHQGVEVRLFMCRSATSDPSAGAMAGGDRGPDRRDVRSSLIYSVERGHFMVDDGTGCEVSVPPPCL</sequence>
<evidence type="ECO:0000256" key="5">
    <source>
        <dbReference type="ARBA" id="ARBA00022989"/>
    </source>
</evidence>
<name>A0A935Q0G0_9PROT</name>
<accession>A0A935Q0G0</accession>
<feature type="transmembrane region" description="Helical" evidence="8">
    <location>
        <begin position="250"/>
        <end position="271"/>
    </location>
</feature>
<feature type="transmembrane region" description="Helical" evidence="8">
    <location>
        <begin position="216"/>
        <end position="235"/>
    </location>
</feature>
<dbReference type="GO" id="GO:0016780">
    <property type="term" value="F:phosphotransferase activity, for other substituted phosphate groups"/>
    <property type="evidence" value="ECO:0007669"/>
    <property type="project" value="InterPro"/>
</dbReference>
<dbReference type="PROSITE" id="PS01348">
    <property type="entry name" value="MRAY_2"/>
    <property type="match status" value="1"/>
</dbReference>
<comment type="cofactor">
    <cofactor evidence="7">
        <name>Mg(2+)</name>
        <dbReference type="ChEBI" id="CHEBI:18420"/>
    </cofactor>
</comment>
<evidence type="ECO:0000256" key="4">
    <source>
        <dbReference type="ARBA" id="ARBA00022692"/>
    </source>
</evidence>
<evidence type="ECO:0000256" key="6">
    <source>
        <dbReference type="ARBA" id="ARBA00023136"/>
    </source>
</evidence>
<dbReference type="AlphaFoldDB" id="A0A935Q0G0"/>
<dbReference type="Proteomes" id="UP000697998">
    <property type="component" value="Unassembled WGS sequence"/>
</dbReference>
<dbReference type="GO" id="GO:0071555">
    <property type="term" value="P:cell wall organization"/>
    <property type="evidence" value="ECO:0007669"/>
    <property type="project" value="TreeGrafter"/>
</dbReference>
<dbReference type="PANTHER" id="PTHR22926">
    <property type="entry name" value="PHOSPHO-N-ACETYLMURAMOYL-PENTAPEPTIDE-TRANSFERASE"/>
    <property type="match status" value="1"/>
</dbReference>
<organism evidence="9 10">
    <name type="scientific">Candidatus Accumulibacter proximus</name>
    <dbReference type="NCBI Taxonomy" id="2954385"/>
    <lineage>
        <taxon>Bacteria</taxon>
        <taxon>Pseudomonadati</taxon>
        <taxon>Pseudomonadota</taxon>
        <taxon>Betaproteobacteria</taxon>
        <taxon>Candidatus Accumulibacter</taxon>
    </lineage>
</organism>
<evidence type="ECO:0000256" key="2">
    <source>
        <dbReference type="ARBA" id="ARBA00022475"/>
    </source>
</evidence>
<feature type="transmembrane region" description="Helical" evidence="8">
    <location>
        <begin position="187"/>
        <end position="204"/>
    </location>
</feature>
<feature type="binding site" evidence="7">
    <location>
        <position position="220"/>
    </location>
    <ligand>
        <name>Mg(2+)</name>
        <dbReference type="ChEBI" id="CHEBI:18420"/>
    </ligand>
</feature>
<evidence type="ECO:0000256" key="3">
    <source>
        <dbReference type="ARBA" id="ARBA00022679"/>
    </source>
</evidence>
<feature type="transmembrane region" description="Helical" evidence="8">
    <location>
        <begin position="103"/>
        <end position="121"/>
    </location>
</feature>
<dbReference type="Pfam" id="PF00953">
    <property type="entry name" value="Glycos_transf_4"/>
    <property type="match status" value="1"/>
</dbReference>
<keyword evidence="2" id="KW-1003">Cell membrane</keyword>
<dbReference type="GO" id="GO:0046872">
    <property type="term" value="F:metal ion binding"/>
    <property type="evidence" value="ECO:0007669"/>
    <property type="project" value="UniProtKB-KW"/>
</dbReference>
<feature type="transmembrane region" description="Helical" evidence="8">
    <location>
        <begin position="127"/>
        <end position="151"/>
    </location>
</feature>
<keyword evidence="4 8" id="KW-0812">Transmembrane</keyword>
<dbReference type="PANTHER" id="PTHR22926:SF3">
    <property type="entry name" value="UNDECAPRENYL-PHOSPHATE ALPHA-N-ACETYLGLUCOSAMINYL 1-PHOSPHATE TRANSFERASE"/>
    <property type="match status" value="1"/>
</dbReference>
<keyword evidence="7" id="KW-0479">Metal-binding</keyword>
<dbReference type="GO" id="GO:0009103">
    <property type="term" value="P:lipopolysaccharide biosynthetic process"/>
    <property type="evidence" value="ECO:0007669"/>
    <property type="project" value="TreeGrafter"/>
</dbReference>
<dbReference type="InterPro" id="IPR000715">
    <property type="entry name" value="Glycosyl_transferase_4"/>
</dbReference>
<feature type="transmembrane region" description="Helical" evidence="8">
    <location>
        <begin position="163"/>
        <end position="181"/>
    </location>
</feature>
<evidence type="ECO:0000256" key="1">
    <source>
        <dbReference type="ARBA" id="ARBA00004651"/>
    </source>
</evidence>
<dbReference type="GO" id="GO:0005886">
    <property type="term" value="C:plasma membrane"/>
    <property type="evidence" value="ECO:0007669"/>
    <property type="project" value="UniProtKB-SubCell"/>
</dbReference>
<keyword evidence="6 8" id="KW-0472">Membrane</keyword>
<proteinExistence type="predicted"/>
<dbReference type="EMBL" id="JADJMH010000023">
    <property type="protein sequence ID" value="MBK7676750.1"/>
    <property type="molecule type" value="Genomic_DNA"/>
</dbReference>
<gene>
    <name evidence="9" type="ORF">IPJ27_19390</name>
</gene>
<keyword evidence="5 8" id="KW-1133">Transmembrane helix</keyword>
<comment type="caution">
    <text evidence="9">The sequence shown here is derived from an EMBL/GenBank/DDBJ whole genome shotgun (WGS) entry which is preliminary data.</text>
</comment>
<evidence type="ECO:0000256" key="8">
    <source>
        <dbReference type="SAM" id="Phobius"/>
    </source>
</evidence>
<feature type="transmembrane region" description="Helical" evidence="8">
    <location>
        <begin position="66"/>
        <end position="91"/>
    </location>
</feature>
<dbReference type="InterPro" id="IPR018480">
    <property type="entry name" value="PNAcMuramoyl-5peptid_Trfase_CS"/>
</dbReference>
<evidence type="ECO:0000313" key="10">
    <source>
        <dbReference type="Proteomes" id="UP000697998"/>
    </source>
</evidence>
<dbReference type="CDD" id="cd06853">
    <property type="entry name" value="GT_WecA_like"/>
    <property type="match status" value="1"/>
</dbReference>
<comment type="subcellular location">
    <subcellularLocation>
        <location evidence="1">Cell membrane</location>
        <topology evidence="1">Multi-pass membrane protein</topology>
    </subcellularLocation>
</comment>
<feature type="binding site" evidence="7">
    <location>
        <position position="155"/>
    </location>
    <ligand>
        <name>Mg(2+)</name>
        <dbReference type="ChEBI" id="CHEBI:18420"/>
    </ligand>
</feature>
<keyword evidence="7" id="KW-0460">Magnesium</keyword>
<feature type="transmembrane region" description="Helical" evidence="8">
    <location>
        <begin position="324"/>
        <end position="341"/>
    </location>
</feature>
<keyword evidence="3 9" id="KW-0808">Transferase</keyword>
<evidence type="ECO:0000256" key="7">
    <source>
        <dbReference type="PIRSR" id="PIRSR600715-1"/>
    </source>
</evidence>
<feature type="transmembrane region" description="Helical" evidence="8">
    <location>
        <begin position="292"/>
        <end position="318"/>
    </location>
</feature>
<reference evidence="9 10" key="1">
    <citation type="submission" date="2020-10" db="EMBL/GenBank/DDBJ databases">
        <title>Connecting structure to function with the recovery of over 1000 high-quality activated sludge metagenome-assembled genomes encoding full-length rRNA genes using long-read sequencing.</title>
        <authorList>
            <person name="Singleton C.M."/>
            <person name="Petriglieri F."/>
            <person name="Kristensen J.M."/>
            <person name="Kirkegaard R.H."/>
            <person name="Michaelsen T.Y."/>
            <person name="Andersen M.H."/>
            <person name="Karst S.M."/>
            <person name="Dueholm M.S."/>
            <person name="Nielsen P.H."/>
            <person name="Albertsen M."/>
        </authorList>
    </citation>
    <scope>NUCLEOTIDE SEQUENCE [LARGE SCALE GENOMIC DNA]</scope>
    <source>
        <strain evidence="9">EsbW_18-Q3-R4-48_BATAC.285</strain>
    </source>
</reference>
<dbReference type="GO" id="GO:0044038">
    <property type="term" value="P:cell wall macromolecule biosynthetic process"/>
    <property type="evidence" value="ECO:0007669"/>
    <property type="project" value="TreeGrafter"/>
</dbReference>